<accession>A0ABN3Q4G7</accession>
<protein>
    <submittedName>
        <fullName evidence="7">FG-GAP-like repeat-containing protein</fullName>
    </submittedName>
</protein>
<keyword evidence="1 6" id="KW-0732">Signal</keyword>
<evidence type="ECO:0000256" key="1">
    <source>
        <dbReference type="ARBA" id="ARBA00022729"/>
    </source>
</evidence>
<reference evidence="7 8" key="1">
    <citation type="journal article" date="2019" name="Int. J. Syst. Evol. Microbiol.">
        <title>The Global Catalogue of Microorganisms (GCM) 10K type strain sequencing project: providing services to taxonomists for standard genome sequencing and annotation.</title>
        <authorList>
            <consortium name="The Broad Institute Genomics Platform"/>
            <consortium name="The Broad Institute Genome Sequencing Center for Infectious Disease"/>
            <person name="Wu L."/>
            <person name="Ma J."/>
        </authorList>
    </citation>
    <scope>NUCLEOTIDE SEQUENCE [LARGE SCALE GENOMIC DNA]</scope>
    <source>
        <strain evidence="7 8">JCM 16373</strain>
    </source>
</reference>
<dbReference type="SMART" id="SM00191">
    <property type="entry name" value="Int_alpha"/>
    <property type="match status" value="3"/>
</dbReference>
<dbReference type="Gene3D" id="2.130.10.130">
    <property type="entry name" value="Integrin alpha, N-terminal"/>
    <property type="match status" value="4"/>
</dbReference>
<comment type="caution">
    <text evidence="7">The sequence shown here is derived from an EMBL/GenBank/DDBJ whole genome shotgun (WGS) entry which is preliminary data.</text>
</comment>
<evidence type="ECO:0000256" key="3">
    <source>
        <dbReference type="ARBA" id="ARBA00022801"/>
    </source>
</evidence>
<feature type="signal peptide" evidence="6">
    <location>
        <begin position="1"/>
        <end position="29"/>
    </location>
</feature>
<sequence length="494" mass="49600">MAQRTHAAAIRTVARVVGVSALVAGTAFAAVTSSGAGQQKDTALAAKGKAGKAAAFKTDFNGDGYADTVSSAPRAPIGKKHDAGFITISYGSAKGASTTHRQIFSANTKGVPGEATNSGRFGESSVARDFDGDGITDLALTDAGKVIILWGAKGKTLKSAAAEEAGVVVPGVNSVRALAAGDFNGDGKADLAVDGNGSKVNVLYGGFGRDGKPAKTSESDTGHEFGADKLISGDVTGDGVDDLVTTHSFEEKSEKSEFFKGTKDGLEAKSKPTDDAETGVIADVNKDGFGDLVIRTVPGGVLEDLPYDHGTLKVIYGTADGLGTKTTKITQNSPGVPGSNEKGDEFGKALAAGDVNGDGYADIAVGAPYEDIGKSKDGKDTGAVVLLLGGKKGLTGTGSQAFHQNTKGVPGAIEADDRFGSAVSLGDTDNDGHDDLAIGAPGEDGSGDEATDAGAVWVLRGSGSGLTTKGVISYGPKTLGAPEDHSALGTSFSH</sequence>
<keyword evidence="2" id="KW-0677">Repeat</keyword>
<dbReference type="Pfam" id="PF13517">
    <property type="entry name" value="FG-GAP_3"/>
    <property type="match status" value="1"/>
</dbReference>
<evidence type="ECO:0000313" key="8">
    <source>
        <dbReference type="Proteomes" id="UP001501447"/>
    </source>
</evidence>
<feature type="region of interest" description="Disordered" evidence="5">
    <location>
        <begin position="422"/>
        <end position="450"/>
    </location>
</feature>
<organism evidence="7 8">
    <name type="scientific">Streptomyces axinellae</name>
    <dbReference type="NCBI Taxonomy" id="552788"/>
    <lineage>
        <taxon>Bacteria</taxon>
        <taxon>Bacillati</taxon>
        <taxon>Actinomycetota</taxon>
        <taxon>Actinomycetes</taxon>
        <taxon>Kitasatosporales</taxon>
        <taxon>Streptomycetaceae</taxon>
        <taxon>Streptomyces</taxon>
    </lineage>
</organism>
<feature type="chain" id="PRO_5046928665" evidence="6">
    <location>
        <begin position="30"/>
        <end position="494"/>
    </location>
</feature>
<dbReference type="PANTHER" id="PTHR23221">
    <property type="entry name" value="GLYCOSYLPHOSPHATIDYLINOSITOL PHOSPHOLIPASE D"/>
    <property type="match status" value="1"/>
</dbReference>
<proteinExistence type="predicted"/>
<keyword evidence="4" id="KW-0325">Glycoprotein</keyword>
<dbReference type="Proteomes" id="UP001501447">
    <property type="component" value="Unassembled WGS sequence"/>
</dbReference>
<evidence type="ECO:0000313" key="7">
    <source>
        <dbReference type="EMBL" id="GAA2616304.1"/>
    </source>
</evidence>
<dbReference type="SUPFAM" id="SSF69318">
    <property type="entry name" value="Integrin alpha N-terminal domain"/>
    <property type="match status" value="2"/>
</dbReference>
<dbReference type="InterPro" id="IPR013519">
    <property type="entry name" value="Int_alpha_beta-p"/>
</dbReference>
<dbReference type="PANTHER" id="PTHR23221:SF7">
    <property type="entry name" value="PHOSPHATIDYLINOSITOL-GLYCAN-SPECIFIC PHOSPHOLIPASE D"/>
    <property type="match status" value="1"/>
</dbReference>
<keyword evidence="3" id="KW-0378">Hydrolase</keyword>
<dbReference type="RefSeq" id="WP_344566536.1">
    <property type="nucleotide sequence ID" value="NZ_BAAARJ010000009.1"/>
</dbReference>
<dbReference type="InterPro" id="IPR013517">
    <property type="entry name" value="FG-GAP"/>
</dbReference>
<dbReference type="PROSITE" id="PS51470">
    <property type="entry name" value="FG_GAP"/>
    <property type="match status" value="2"/>
</dbReference>
<dbReference type="Pfam" id="PF01839">
    <property type="entry name" value="FG-GAP"/>
    <property type="match status" value="2"/>
</dbReference>
<evidence type="ECO:0000256" key="4">
    <source>
        <dbReference type="ARBA" id="ARBA00023180"/>
    </source>
</evidence>
<dbReference type="EMBL" id="BAAARJ010000009">
    <property type="protein sequence ID" value="GAA2616304.1"/>
    <property type="molecule type" value="Genomic_DNA"/>
</dbReference>
<dbReference type="InterPro" id="IPR028994">
    <property type="entry name" value="Integrin_alpha_N"/>
</dbReference>
<keyword evidence="8" id="KW-1185">Reference proteome</keyword>
<evidence type="ECO:0000256" key="2">
    <source>
        <dbReference type="ARBA" id="ARBA00022737"/>
    </source>
</evidence>
<name>A0ABN3Q4G7_9ACTN</name>
<evidence type="ECO:0000256" key="6">
    <source>
        <dbReference type="SAM" id="SignalP"/>
    </source>
</evidence>
<gene>
    <name evidence="7" type="ORF">GCM10009863_32540</name>
</gene>
<evidence type="ECO:0000256" key="5">
    <source>
        <dbReference type="SAM" id="MobiDB-lite"/>
    </source>
</evidence>